<evidence type="ECO:0000313" key="2">
    <source>
        <dbReference type="Proteomes" id="UP001301731"/>
    </source>
</evidence>
<reference evidence="1 2" key="1">
    <citation type="submission" date="2023-10" db="EMBL/GenBank/DDBJ databases">
        <title>The genome sequence of Streptomyces sp. HUAS YS2.</title>
        <authorList>
            <person name="Mo P."/>
        </authorList>
    </citation>
    <scope>NUCLEOTIDE SEQUENCE [LARGE SCALE GENOMIC DNA]</scope>
    <source>
        <strain evidence="1 2">HUAS YS2</strain>
    </source>
</reference>
<sequence length="351" mass="37847">MAVTFQKETVDPASVRGQLTLALSRTGVPHIVYTDSTGRIKYARKEAAGWVRETLPAGNDAGGDDDRVCLALDSQGNPHIAYRDLGDDHLIYGVRNGAWSFEEVPTQGGIHPRGARHISLGLHPDRFGSGLKDTPHLAYHDMFHTGLGYAAKVPDDDGHVTWKGHVKEVDNPDSPHDAGLYTSLVFDADETISIAYFDDRAGEFQRLKLAVQGEFAWEKNVVGDGTGLGECASMAPGLVGRDAVGYYDVTNKCVTVWIRDRDEPPPRKEVVAADVPRGARPSTAATPTHALRVAYEHSGLRFAVRTANDTWEVQTVDTAPAAWPSLAYDGSGTAHLAYVSGGALKYARGTG</sequence>
<dbReference type="SUPFAM" id="SSF89372">
    <property type="entry name" value="Fucose-specific lectin"/>
    <property type="match status" value="1"/>
</dbReference>
<protein>
    <submittedName>
        <fullName evidence="1">Uncharacterized protein</fullName>
    </submittedName>
</protein>
<gene>
    <name evidence="1" type="ORF">R2D22_20940</name>
</gene>
<accession>A0ABZ0LW98</accession>
<proteinExistence type="predicted"/>
<keyword evidence="2" id="KW-1185">Reference proteome</keyword>
<dbReference type="EMBL" id="CP137573">
    <property type="protein sequence ID" value="WOX23716.1"/>
    <property type="molecule type" value="Genomic_DNA"/>
</dbReference>
<organism evidence="1 2">
    <name type="scientific">Streptomyces solicathayae</name>
    <dbReference type="NCBI Taxonomy" id="3081768"/>
    <lineage>
        <taxon>Bacteria</taxon>
        <taxon>Bacillati</taxon>
        <taxon>Actinomycetota</taxon>
        <taxon>Actinomycetes</taxon>
        <taxon>Kitasatosporales</taxon>
        <taxon>Streptomycetaceae</taxon>
        <taxon>Streptomyces</taxon>
    </lineage>
</organism>
<dbReference type="RefSeq" id="WP_318105845.1">
    <property type="nucleotide sequence ID" value="NZ_CP137573.1"/>
</dbReference>
<dbReference type="Gene3D" id="2.120.10.70">
    <property type="entry name" value="Fucose-specific lectin"/>
    <property type="match status" value="1"/>
</dbReference>
<dbReference type="Proteomes" id="UP001301731">
    <property type="component" value="Chromosome"/>
</dbReference>
<evidence type="ECO:0000313" key="1">
    <source>
        <dbReference type="EMBL" id="WOX23716.1"/>
    </source>
</evidence>
<name>A0ABZ0LW98_9ACTN</name>